<evidence type="ECO:0000256" key="1">
    <source>
        <dbReference type="SAM" id="MobiDB-lite"/>
    </source>
</evidence>
<gene>
    <name evidence="2" type="ORF">CLV46_1472</name>
</gene>
<dbReference type="AlphaFoldDB" id="A0A2M9CJ36"/>
<accession>A0A2M9CJ36</accession>
<evidence type="ECO:0000313" key="3">
    <source>
        <dbReference type="Proteomes" id="UP000228758"/>
    </source>
</evidence>
<comment type="caution">
    <text evidence="2">The sequence shown here is derived from an EMBL/GenBank/DDBJ whole genome shotgun (WGS) entry which is preliminary data.</text>
</comment>
<dbReference type="OrthoDB" id="7264945at2"/>
<feature type="region of interest" description="Disordered" evidence="1">
    <location>
        <begin position="208"/>
        <end position="231"/>
    </location>
</feature>
<proteinExistence type="predicted"/>
<dbReference type="EMBL" id="PGFF01000001">
    <property type="protein sequence ID" value="PJJ71916.1"/>
    <property type="molecule type" value="Genomic_DNA"/>
</dbReference>
<sequence length="231" mass="24739">MAHIAPDGMPVLSAGRHRLHLGGACFMEYASYLAGERWSDHPRCTDGTLALLARGVNDLVPDEDRGDLVRLIPSVVGLVDDDGAIATAVAVTAAVHALPIANETRQRALAAGLLSIDVMLLRREDAQTAELRDRIADALELVPHATRWARDFQRRLGTRLSRRAEARLTDQLVETALLGIATACVPDPSRRLRALLAEAIDVALATRPVTTPPTPAPAQRIPASGPTALAR</sequence>
<dbReference type="RefSeq" id="WP_100364166.1">
    <property type="nucleotide sequence ID" value="NZ_PGFF01000001.1"/>
</dbReference>
<reference evidence="2 3" key="1">
    <citation type="submission" date="2017-11" db="EMBL/GenBank/DDBJ databases">
        <title>Genomic Encyclopedia of Archaeal and Bacterial Type Strains, Phase II (KMG-II): From Individual Species to Whole Genera.</title>
        <authorList>
            <person name="Goeker M."/>
        </authorList>
    </citation>
    <scope>NUCLEOTIDE SEQUENCE [LARGE SCALE GENOMIC DNA]</scope>
    <source>
        <strain evidence="2 3">DSM 27393</strain>
    </source>
</reference>
<protein>
    <submittedName>
        <fullName evidence="2">Uncharacterized protein</fullName>
    </submittedName>
</protein>
<dbReference type="Proteomes" id="UP000228758">
    <property type="component" value="Unassembled WGS sequence"/>
</dbReference>
<organism evidence="2 3">
    <name type="scientific">Diaminobutyricimonas aerilata</name>
    <dbReference type="NCBI Taxonomy" id="1162967"/>
    <lineage>
        <taxon>Bacteria</taxon>
        <taxon>Bacillati</taxon>
        <taxon>Actinomycetota</taxon>
        <taxon>Actinomycetes</taxon>
        <taxon>Micrococcales</taxon>
        <taxon>Microbacteriaceae</taxon>
        <taxon>Diaminobutyricimonas</taxon>
    </lineage>
</organism>
<name>A0A2M9CJ36_9MICO</name>
<keyword evidence="3" id="KW-1185">Reference proteome</keyword>
<evidence type="ECO:0000313" key="2">
    <source>
        <dbReference type="EMBL" id="PJJ71916.1"/>
    </source>
</evidence>